<accession>A0AAV5NTY0</accession>
<dbReference type="Proteomes" id="UP001156690">
    <property type="component" value="Unassembled WGS sequence"/>
</dbReference>
<evidence type="ECO:0000313" key="2">
    <source>
        <dbReference type="Proteomes" id="UP001156690"/>
    </source>
</evidence>
<gene>
    <name evidence="1" type="ORF">GCM10007932_31040</name>
</gene>
<comment type="caution">
    <text evidence="1">The sequence shown here is derived from an EMBL/GenBank/DDBJ whole genome shotgun (WGS) entry which is preliminary data.</text>
</comment>
<reference evidence="2" key="1">
    <citation type="journal article" date="2019" name="Int. J. Syst. Evol. Microbiol.">
        <title>The Global Catalogue of Microorganisms (GCM) 10K type strain sequencing project: providing services to taxonomists for standard genome sequencing and annotation.</title>
        <authorList>
            <consortium name="The Broad Institute Genomics Platform"/>
            <consortium name="The Broad Institute Genome Sequencing Center for Infectious Disease"/>
            <person name="Wu L."/>
            <person name="Ma J."/>
        </authorList>
    </citation>
    <scope>NUCLEOTIDE SEQUENCE [LARGE SCALE GENOMIC DNA]</scope>
    <source>
        <strain evidence="2">NBRC 15640</strain>
    </source>
</reference>
<evidence type="ECO:0000313" key="1">
    <source>
        <dbReference type="EMBL" id="GLQ73744.1"/>
    </source>
</evidence>
<dbReference type="AlphaFoldDB" id="A0AAV5NTY0"/>
<name>A0AAV5NTY0_9VIBR</name>
<proteinExistence type="predicted"/>
<keyword evidence="2" id="KW-1185">Reference proteome</keyword>
<dbReference type="RefSeq" id="WP_126610315.1">
    <property type="nucleotide sequence ID" value="NZ_AP025144.1"/>
</dbReference>
<sequence length="78" mass="9017">MTEWSAEQYCNTCRKTTSHTETLVRKPSSYDSDTSLLGRIKLSLHTIINGGSYYDMDRYVTCKTCHTKELKNQGNEFE</sequence>
<protein>
    <submittedName>
        <fullName evidence="1">Uncharacterized protein</fullName>
    </submittedName>
</protein>
<organism evidence="1 2">
    <name type="scientific">Vibrio penaeicida</name>
    <dbReference type="NCBI Taxonomy" id="104609"/>
    <lineage>
        <taxon>Bacteria</taxon>
        <taxon>Pseudomonadati</taxon>
        <taxon>Pseudomonadota</taxon>
        <taxon>Gammaproteobacteria</taxon>
        <taxon>Vibrionales</taxon>
        <taxon>Vibrionaceae</taxon>
        <taxon>Vibrio</taxon>
    </lineage>
</organism>
<dbReference type="EMBL" id="BSNX01000039">
    <property type="protein sequence ID" value="GLQ73744.1"/>
    <property type="molecule type" value="Genomic_DNA"/>
</dbReference>